<gene>
    <name evidence="2" type="ORF">C7M84_004807</name>
</gene>
<dbReference type="Gene3D" id="3.40.33.10">
    <property type="entry name" value="CAP"/>
    <property type="match status" value="1"/>
</dbReference>
<name>A0A3R7QEW1_PENVA</name>
<protein>
    <submittedName>
        <fullName evidence="2">Putative venom allergen 5-like</fullName>
    </submittedName>
</protein>
<dbReference type="InterPro" id="IPR035940">
    <property type="entry name" value="CAP_sf"/>
</dbReference>
<dbReference type="OrthoDB" id="43654at2759"/>
<dbReference type="Proteomes" id="UP000283509">
    <property type="component" value="Unassembled WGS sequence"/>
</dbReference>
<proteinExistence type="predicted"/>
<sequence>MSAFRRVMPSLLPLLLLAGMLRQTRPCEYRSVDPRHTMCAFRPGQCSGKALLRTGGITCKDIETIISTHNTLRQKVSMGQVRNQPPALNMRAMVANPENSPTTFLAARWQQVKSPADFFP</sequence>
<reference evidence="2 3" key="2">
    <citation type="submission" date="2019-01" db="EMBL/GenBank/DDBJ databases">
        <title>The decoding of complex shrimp genome reveals the adaptation for benthos swimmer, frequently molting mechanism and breeding impact on genome.</title>
        <authorList>
            <person name="Sun Y."/>
            <person name="Gao Y."/>
            <person name="Yu Y."/>
        </authorList>
    </citation>
    <scope>NUCLEOTIDE SEQUENCE [LARGE SCALE GENOMIC DNA]</scope>
    <source>
        <tissue evidence="2">Muscle</tissue>
    </source>
</reference>
<evidence type="ECO:0000313" key="2">
    <source>
        <dbReference type="EMBL" id="ROT76588.1"/>
    </source>
</evidence>
<accession>A0A3R7QEW1</accession>
<comment type="caution">
    <text evidence="2">The sequence shown here is derived from an EMBL/GenBank/DDBJ whole genome shotgun (WGS) entry which is preliminary data.</text>
</comment>
<keyword evidence="1" id="KW-0732">Signal</keyword>
<dbReference type="AlphaFoldDB" id="A0A3R7QEW1"/>
<dbReference type="EMBL" id="QCYY01001636">
    <property type="protein sequence ID" value="ROT76588.1"/>
    <property type="molecule type" value="Genomic_DNA"/>
</dbReference>
<evidence type="ECO:0000256" key="1">
    <source>
        <dbReference type="SAM" id="SignalP"/>
    </source>
</evidence>
<feature type="signal peptide" evidence="1">
    <location>
        <begin position="1"/>
        <end position="26"/>
    </location>
</feature>
<evidence type="ECO:0000313" key="3">
    <source>
        <dbReference type="Proteomes" id="UP000283509"/>
    </source>
</evidence>
<organism evidence="2 3">
    <name type="scientific">Penaeus vannamei</name>
    <name type="common">Whiteleg shrimp</name>
    <name type="synonym">Litopenaeus vannamei</name>
    <dbReference type="NCBI Taxonomy" id="6689"/>
    <lineage>
        <taxon>Eukaryota</taxon>
        <taxon>Metazoa</taxon>
        <taxon>Ecdysozoa</taxon>
        <taxon>Arthropoda</taxon>
        <taxon>Crustacea</taxon>
        <taxon>Multicrustacea</taxon>
        <taxon>Malacostraca</taxon>
        <taxon>Eumalacostraca</taxon>
        <taxon>Eucarida</taxon>
        <taxon>Decapoda</taxon>
        <taxon>Dendrobranchiata</taxon>
        <taxon>Penaeoidea</taxon>
        <taxon>Penaeidae</taxon>
        <taxon>Penaeus</taxon>
    </lineage>
</organism>
<keyword evidence="3" id="KW-1185">Reference proteome</keyword>
<feature type="chain" id="PRO_5018688627" evidence="1">
    <location>
        <begin position="27"/>
        <end position="120"/>
    </location>
</feature>
<dbReference type="SUPFAM" id="SSF55797">
    <property type="entry name" value="PR-1-like"/>
    <property type="match status" value="1"/>
</dbReference>
<reference evidence="2 3" key="1">
    <citation type="submission" date="2018-04" db="EMBL/GenBank/DDBJ databases">
        <authorList>
            <person name="Zhang X."/>
            <person name="Yuan J."/>
            <person name="Li F."/>
            <person name="Xiang J."/>
        </authorList>
    </citation>
    <scope>NUCLEOTIDE SEQUENCE [LARGE SCALE GENOMIC DNA]</scope>
    <source>
        <tissue evidence="2">Muscle</tissue>
    </source>
</reference>